<sequence>MELNGDTAAQVLVPQGREPPCFLQLFQGGLVIHKGSRDDSTINSESWRLFCVKGEMAVEGSLLEVECSCDSLRSRGALILLNAQKEALFLWFGCKAHASTREVGRRTAECLTKTGLPELGLSSGSTVRVQEVEEGAEPAEFWNALGNQDRKAYDCMLQDPGKYNFTPRLFRLSASSGVFEGEEHLGPARVTGIVTPMPFLQDDLFFVPQPAQFLLDNHLEVYLWQGEQSDDSTAAGPGHARWVSEQKCAMETVLQYCKEKNPRRPPHAYLIHTGTEPLTFTNVFPRWERRTGAGQKQGERARSKVMLVKDALARLTKTQYTVEELLGNPLPEGVDPQRLEIYLSDLDFQRVLEMKREEFNSLPNWQQINLKKSKGLF</sequence>
<keyword evidence="3" id="KW-0963">Cytoplasm</keyword>
<dbReference type="GO" id="GO:0051014">
    <property type="term" value="P:actin filament severing"/>
    <property type="evidence" value="ECO:0007669"/>
    <property type="project" value="TreeGrafter"/>
</dbReference>
<evidence type="ECO:0000313" key="9">
    <source>
        <dbReference type="Proteomes" id="UP000829720"/>
    </source>
</evidence>
<gene>
    <name evidence="8" type="ORF">AGOR_G00187970</name>
</gene>
<dbReference type="PROSITE" id="PS51089">
    <property type="entry name" value="HP"/>
    <property type="match status" value="1"/>
</dbReference>
<dbReference type="PRINTS" id="PR00597">
    <property type="entry name" value="GELSOLIN"/>
</dbReference>
<dbReference type="PANTHER" id="PTHR11977:SF87">
    <property type="entry name" value="SUPERVILLIN ISOFORM X1"/>
    <property type="match status" value="1"/>
</dbReference>
<dbReference type="PANTHER" id="PTHR11977">
    <property type="entry name" value="VILLIN"/>
    <property type="match status" value="1"/>
</dbReference>
<dbReference type="Proteomes" id="UP000829720">
    <property type="component" value="Unassembled WGS sequence"/>
</dbReference>
<dbReference type="GO" id="GO:0016020">
    <property type="term" value="C:membrane"/>
    <property type="evidence" value="ECO:0007669"/>
    <property type="project" value="UniProtKB-SubCell"/>
</dbReference>
<dbReference type="GO" id="GO:0005546">
    <property type="term" value="F:phosphatidylinositol-4,5-bisphosphate binding"/>
    <property type="evidence" value="ECO:0007669"/>
    <property type="project" value="TreeGrafter"/>
</dbReference>
<dbReference type="SUPFAM" id="SSF55753">
    <property type="entry name" value="Actin depolymerizing proteins"/>
    <property type="match status" value="3"/>
</dbReference>
<keyword evidence="6" id="KW-0206">Cytoskeleton</keyword>
<feature type="domain" description="HP" evidence="7">
    <location>
        <begin position="314"/>
        <end position="377"/>
    </location>
</feature>
<dbReference type="SMART" id="SM00262">
    <property type="entry name" value="GEL"/>
    <property type="match status" value="2"/>
</dbReference>
<dbReference type="Gene3D" id="3.40.20.10">
    <property type="entry name" value="Severin"/>
    <property type="match status" value="3"/>
</dbReference>
<dbReference type="SMART" id="SM00153">
    <property type="entry name" value="VHP"/>
    <property type="match status" value="1"/>
</dbReference>
<dbReference type="GO" id="GO:0005737">
    <property type="term" value="C:cytoplasm"/>
    <property type="evidence" value="ECO:0007669"/>
    <property type="project" value="TreeGrafter"/>
</dbReference>
<dbReference type="InterPro" id="IPR007122">
    <property type="entry name" value="Villin/Gelsolin"/>
</dbReference>
<comment type="subcellular location">
    <subcellularLocation>
        <location evidence="2">Cytoplasm</location>
        <location evidence="2">Cytoskeleton</location>
    </subcellularLocation>
    <subcellularLocation>
        <location evidence="1">Membrane</location>
        <topology evidence="1">Peripheral membrane protein</topology>
    </subcellularLocation>
</comment>
<dbReference type="EMBL" id="JAERUA010000018">
    <property type="protein sequence ID" value="KAI1887253.1"/>
    <property type="molecule type" value="Genomic_DNA"/>
</dbReference>
<keyword evidence="4" id="KW-0677">Repeat</keyword>
<dbReference type="GO" id="GO:0015629">
    <property type="term" value="C:actin cytoskeleton"/>
    <property type="evidence" value="ECO:0007669"/>
    <property type="project" value="TreeGrafter"/>
</dbReference>
<dbReference type="Pfam" id="PF02209">
    <property type="entry name" value="VHP"/>
    <property type="match status" value="1"/>
</dbReference>
<dbReference type="SUPFAM" id="SSF47050">
    <property type="entry name" value="VHP, Villin headpiece domain"/>
    <property type="match status" value="1"/>
</dbReference>
<reference evidence="8" key="1">
    <citation type="submission" date="2021-01" db="EMBL/GenBank/DDBJ databases">
        <authorList>
            <person name="Zahm M."/>
            <person name="Roques C."/>
            <person name="Cabau C."/>
            <person name="Klopp C."/>
            <person name="Donnadieu C."/>
            <person name="Jouanno E."/>
            <person name="Lampietro C."/>
            <person name="Louis A."/>
            <person name="Herpin A."/>
            <person name="Echchiki A."/>
            <person name="Berthelot C."/>
            <person name="Parey E."/>
            <person name="Roest-Crollius H."/>
            <person name="Braasch I."/>
            <person name="Postlethwait J."/>
            <person name="Bobe J."/>
            <person name="Montfort J."/>
            <person name="Bouchez O."/>
            <person name="Begum T."/>
            <person name="Mejri S."/>
            <person name="Adams A."/>
            <person name="Chen W.-J."/>
            <person name="Guiguen Y."/>
        </authorList>
    </citation>
    <scope>NUCLEOTIDE SEQUENCE</scope>
    <source>
        <tissue evidence="8">Blood</tissue>
    </source>
</reference>
<evidence type="ECO:0000313" key="8">
    <source>
        <dbReference type="EMBL" id="KAI1887253.1"/>
    </source>
</evidence>
<dbReference type="Gene3D" id="1.10.950.10">
    <property type="entry name" value="Villin headpiece domain"/>
    <property type="match status" value="1"/>
</dbReference>
<dbReference type="InterPro" id="IPR036886">
    <property type="entry name" value="Villin_headpiece_dom_sf"/>
</dbReference>
<proteinExistence type="predicted"/>
<name>A0A8T3CQ77_9TELE</name>
<dbReference type="GO" id="GO:0051015">
    <property type="term" value="F:actin filament binding"/>
    <property type="evidence" value="ECO:0007669"/>
    <property type="project" value="InterPro"/>
</dbReference>
<dbReference type="FunFam" id="1.10.950.10:FF:000003">
    <property type="entry name" value="supervillin isoform X2"/>
    <property type="match status" value="1"/>
</dbReference>
<evidence type="ECO:0000256" key="4">
    <source>
        <dbReference type="ARBA" id="ARBA00022737"/>
    </source>
</evidence>
<evidence type="ECO:0000259" key="7">
    <source>
        <dbReference type="PROSITE" id="PS51089"/>
    </source>
</evidence>
<dbReference type="AlphaFoldDB" id="A0A8T3CQ77"/>
<dbReference type="InterPro" id="IPR003128">
    <property type="entry name" value="Villin_headpiece"/>
</dbReference>
<dbReference type="InterPro" id="IPR029006">
    <property type="entry name" value="ADF-H/Gelsolin-like_dom_sf"/>
</dbReference>
<organism evidence="8 9">
    <name type="scientific">Albula goreensis</name>
    <dbReference type="NCBI Taxonomy" id="1534307"/>
    <lineage>
        <taxon>Eukaryota</taxon>
        <taxon>Metazoa</taxon>
        <taxon>Chordata</taxon>
        <taxon>Craniata</taxon>
        <taxon>Vertebrata</taxon>
        <taxon>Euteleostomi</taxon>
        <taxon>Actinopterygii</taxon>
        <taxon>Neopterygii</taxon>
        <taxon>Teleostei</taxon>
        <taxon>Albuliformes</taxon>
        <taxon>Albulidae</taxon>
        <taxon>Albula</taxon>
    </lineage>
</organism>
<evidence type="ECO:0000256" key="5">
    <source>
        <dbReference type="ARBA" id="ARBA00023136"/>
    </source>
</evidence>
<dbReference type="GO" id="GO:0051016">
    <property type="term" value="P:barbed-end actin filament capping"/>
    <property type="evidence" value="ECO:0007669"/>
    <property type="project" value="TreeGrafter"/>
</dbReference>
<protein>
    <recommendedName>
        <fullName evidence="7">HP domain-containing protein</fullName>
    </recommendedName>
</protein>
<evidence type="ECO:0000256" key="1">
    <source>
        <dbReference type="ARBA" id="ARBA00004170"/>
    </source>
</evidence>
<evidence type="ECO:0000256" key="3">
    <source>
        <dbReference type="ARBA" id="ARBA00022490"/>
    </source>
</evidence>
<dbReference type="GO" id="GO:0008154">
    <property type="term" value="P:actin polymerization or depolymerization"/>
    <property type="evidence" value="ECO:0007669"/>
    <property type="project" value="TreeGrafter"/>
</dbReference>
<evidence type="ECO:0000256" key="6">
    <source>
        <dbReference type="ARBA" id="ARBA00023212"/>
    </source>
</evidence>
<evidence type="ECO:0000256" key="2">
    <source>
        <dbReference type="ARBA" id="ARBA00004245"/>
    </source>
</evidence>
<accession>A0A8T3CQ77</accession>
<comment type="caution">
    <text evidence="8">The sequence shown here is derived from an EMBL/GenBank/DDBJ whole genome shotgun (WGS) entry which is preliminary data.</text>
</comment>
<keyword evidence="9" id="KW-1185">Reference proteome</keyword>
<dbReference type="OrthoDB" id="28894at2759"/>
<keyword evidence="5" id="KW-0472">Membrane</keyword>